<keyword evidence="3 7" id="KW-0378">Hydrolase</keyword>
<dbReference type="SUPFAM" id="SSF51283">
    <property type="entry name" value="dUTPase-like"/>
    <property type="match status" value="1"/>
</dbReference>
<dbReference type="EC" id="3.6.1.23" evidence="7"/>
<dbReference type="HAMAP" id="MF_00116">
    <property type="entry name" value="dUTPase_bact"/>
    <property type="match status" value="1"/>
</dbReference>
<dbReference type="EMBL" id="JAJEPW010000054">
    <property type="protein sequence ID" value="MCC2130567.1"/>
    <property type="molecule type" value="Genomic_DNA"/>
</dbReference>
<gene>
    <name evidence="7 9" type="primary">dut</name>
    <name evidence="9" type="ORF">LKD37_13760</name>
</gene>
<dbReference type="InterPro" id="IPR029054">
    <property type="entry name" value="dUTPase-like"/>
</dbReference>
<dbReference type="FunFam" id="2.70.40.10:FF:000002">
    <property type="entry name" value="dUTP diphosphatase"/>
    <property type="match status" value="1"/>
</dbReference>
<dbReference type="GO" id="GO:0046081">
    <property type="term" value="P:dUTP catabolic process"/>
    <property type="evidence" value="ECO:0007669"/>
    <property type="project" value="InterPro"/>
</dbReference>
<dbReference type="NCBIfam" id="TIGR00576">
    <property type="entry name" value="dut"/>
    <property type="match status" value="1"/>
</dbReference>
<dbReference type="Gene3D" id="2.70.40.10">
    <property type="match status" value="1"/>
</dbReference>
<dbReference type="NCBIfam" id="NF001862">
    <property type="entry name" value="PRK00601.1"/>
    <property type="match status" value="1"/>
</dbReference>
<comment type="function">
    <text evidence="7">This enzyme is involved in nucleotide metabolism: it produces dUMP, the immediate precursor of thymidine nucleotides and it decreases the intracellular concentration of dUTP so that uracil cannot be incorporated into DNA.</text>
</comment>
<comment type="catalytic activity">
    <reaction evidence="6 7">
        <text>dUTP + H2O = dUMP + diphosphate + H(+)</text>
        <dbReference type="Rhea" id="RHEA:10248"/>
        <dbReference type="ChEBI" id="CHEBI:15377"/>
        <dbReference type="ChEBI" id="CHEBI:15378"/>
        <dbReference type="ChEBI" id="CHEBI:33019"/>
        <dbReference type="ChEBI" id="CHEBI:61555"/>
        <dbReference type="ChEBI" id="CHEBI:246422"/>
        <dbReference type="EC" id="3.6.1.23"/>
    </reaction>
</comment>
<comment type="caution">
    <text evidence="7">Lacks conserved residue(s) required for the propagation of feature annotation.</text>
</comment>
<organism evidence="9 10">
    <name type="scientific">Brotocaccenecus cirricatena</name>
    <dbReference type="NCBI Taxonomy" id="3064195"/>
    <lineage>
        <taxon>Bacteria</taxon>
        <taxon>Bacillati</taxon>
        <taxon>Bacillota</taxon>
        <taxon>Clostridia</taxon>
        <taxon>Eubacteriales</taxon>
        <taxon>Oscillospiraceae</taxon>
        <taxon>Brotocaccenecus</taxon>
    </lineage>
</organism>
<keyword evidence="5 7" id="KW-0546">Nucleotide metabolism</keyword>
<feature type="domain" description="dUTPase-like" evidence="8">
    <location>
        <begin position="15"/>
        <end position="148"/>
    </location>
</feature>
<keyword evidence="4 7" id="KW-0460">Magnesium</keyword>
<keyword evidence="10" id="KW-1185">Reference proteome</keyword>
<keyword evidence="2 7" id="KW-0479">Metal-binding</keyword>
<evidence type="ECO:0000259" key="8">
    <source>
        <dbReference type="Pfam" id="PF00692"/>
    </source>
</evidence>
<protein>
    <recommendedName>
        <fullName evidence="7">Deoxyuridine 5'-triphosphate nucleotidohydrolase</fullName>
        <shortName evidence="7">dUTPase</shortName>
        <ecNumber evidence="7">3.6.1.23</ecNumber>
    </recommendedName>
    <alternativeName>
        <fullName evidence="7">dUTP pyrophosphatase</fullName>
    </alternativeName>
</protein>
<dbReference type="InterPro" id="IPR036157">
    <property type="entry name" value="dUTPase-like_sf"/>
</dbReference>
<feature type="binding site" evidence="7">
    <location>
        <begin position="86"/>
        <end position="88"/>
    </location>
    <ligand>
        <name>substrate</name>
    </ligand>
</feature>
<comment type="caution">
    <text evidence="9">The sequence shown here is derived from an EMBL/GenBank/DDBJ whole genome shotgun (WGS) entry which is preliminary data.</text>
</comment>
<reference evidence="9" key="1">
    <citation type="submission" date="2021-10" db="EMBL/GenBank/DDBJ databases">
        <title>Anaerobic single-cell dispensing facilitates the cultivation of human gut bacteria.</title>
        <authorList>
            <person name="Afrizal A."/>
        </authorList>
    </citation>
    <scope>NUCLEOTIDE SEQUENCE</scope>
    <source>
        <strain evidence="9">CLA-AA-H272</strain>
    </source>
</reference>
<dbReference type="Proteomes" id="UP001199319">
    <property type="component" value="Unassembled WGS sequence"/>
</dbReference>
<evidence type="ECO:0000256" key="3">
    <source>
        <dbReference type="ARBA" id="ARBA00022801"/>
    </source>
</evidence>
<comment type="pathway">
    <text evidence="7">Pyrimidine metabolism; dUMP biosynthesis; dUMP from dCTP (dUTP route): step 2/2.</text>
</comment>
<comment type="cofactor">
    <cofactor evidence="7">
        <name>Mg(2+)</name>
        <dbReference type="ChEBI" id="CHEBI:18420"/>
    </cofactor>
</comment>
<sequence>MELKIKAVSPKIGREFPLPQYKTAGAAAMDLCACMEEDVTLAPGQRMGIPTGIAIALPSPDYAALVFVRSGMGFKHGIGLSNGVGVIDSDYRGEISVGLVNLSGEDYTIRPGDRIAQLMVVPVVRPELVQVDALDETERGAGGFGSTGR</sequence>
<dbReference type="GO" id="GO:0004170">
    <property type="term" value="F:dUTP diphosphatase activity"/>
    <property type="evidence" value="ECO:0007669"/>
    <property type="project" value="UniProtKB-UniRule"/>
</dbReference>
<dbReference type="GO" id="GO:0000287">
    <property type="term" value="F:magnesium ion binding"/>
    <property type="evidence" value="ECO:0007669"/>
    <property type="project" value="UniProtKB-UniRule"/>
</dbReference>
<feature type="binding site" evidence="7">
    <location>
        <position position="82"/>
    </location>
    <ligand>
        <name>substrate</name>
    </ligand>
</feature>
<dbReference type="PANTHER" id="PTHR11241">
    <property type="entry name" value="DEOXYURIDINE 5'-TRIPHOSPHATE NUCLEOTIDOHYDROLASE"/>
    <property type="match status" value="1"/>
</dbReference>
<evidence type="ECO:0000256" key="4">
    <source>
        <dbReference type="ARBA" id="ARBA00022842"/>
    </source>
</evidence>
<dbReference type="CDD" id="cd07557">
    <property type="entry name" value="trimeric_dUTPase"/>
    <property type="match status" value="1"/>
</dbReference>
<dbReference type="GO" id="GO:0006226">
    <property type="term" value="P:dUMP biosynthetic process"/>
    <property type="evidence" value="ECO:0007669"/>
    <property type="project" value="UniProtKB-UniRule"/>
</dbReference>
<evidence type="ECO:0000256" key="1">
    <source>
        <dbReference type="ARBA" id="ARBA00006581"/>
    </source>
</evidence>
<feature type="binding site" evidence="7">
    <location>
        <begin position="69"/>
        <end position="71"/>
    </location>
    <ligand>
        <name>substrate</name>
    </ligand>
</feature>
<proteinExistence type="inferred from homology"/>
<comment type="similarity">
    <text evidence="1 7">Belongs to the dUTPase family.</text>
</comment>
<evidence type="ECO:0000256" key="7">
    <source>
        <dbReference type="HAMAP-Rule" id="MF_00116"/>
    </source>
</evidence>
<evidence type="ECO:0000256" key="6">
    <source>
        <dbReference type="ARBA" id="ARBA00047686"/>
    </source>
</evidence>
<dbReference type="RefSeq" id="WP_302929723.1">
    <property type="nucleotide sequence ID" value="NZ_JAJEPW010000054.1"/>
</dbReference>
<name>A0AAE3DF06_9FIRM</name>
<dbReference type="PANTHER" id="PTHR11241:SF0">
    <property type="entry name" value="DEOXYURIDINE 5'-TRIPHOSPHATE NUCLEOTIDOHYDROLASE"/>
    <property type="match status" value="1"/>
</dbReference>
<dbReference type="AlphaFoldDB" id="A0AAE3DF06"/>
<evidence type="ECO:0000256" key="5">
    <source>
        <dbReference type="ARBA" id="ARBA00023080"/>
    </source>
</evidence>
<evidence type="ECO:0000256" key="2">
    <source>
        <dbReference type="ARBA" id="ARBA00022723"/>
    </source>
</evidence>
<dbReference type="InterPro" id="IPR033704">
    <property type="entry name" value="dUTPase_trimeric"/>
</dbReference>
<evidence type="ECO:0000313" key="10">
    <source>
        <dbReference type="Proteomes" id="UP001199319"/>
    </source>
</evidence>
<evidence type="ECO:0000313" key="9">
    <source>
        <dbReference type="EMBL" id="MCC2130567.1"/>
    </source>
</evidence>
<accession>A0AAE3DF06</accession>
<dbReference type="Pfam" id="PF00692">
    <property type="entry name" value="dUTPase"/>
    <property type="match status" value="1"/>
</dbReference>
<dbReference type="InterPro" id="IPR008181">
    <property type="entry name" value="dUTPase"/>
</dbReference>